<reference evidence="2 3" key="1">
    <citation type="journal article" date="2020" name="Nature">
        <title>Six reference-quality genomes reveal evolution of bat adaptations.</title>
        <authorList>
            <person name="Jebb D."/>
            <person name="Huang Z."/>
            <person name="Pippel M."/>
            <person name="Hughes G.M."/>
            <person name="Lavrichenko K."/>
            <person name="Devanna P."/>
            <person name="Winkler S."/>
            <person name="Jermiin L.S."/>
            <person name="Skirmuntt E.C."/>
            <person name="Katzourakis A."/>
            <person name="Burkitt-Gray L."/>
            <person name="Ray D.A."/>
            <person name="Sullivan K.A.M."/>
            <person name="Roscito J.G."/>
            <person name="Kirilenko B.M."/>
            <person name="Davalos L.M."/>
            <person name="Corthals A.P."/>
            <person name="Power M.L."/>
            <person name="Jones G."/>
            <person name="Ransome R.D."/>
            <person name="Dechmann D.K.N."/>
            <person name="Locatelli A.G."/>
            <person name="Puechmaille S.J."/>
            <person name="Fedrigo O."/>
            <person name="Jarvis E.D."/>
            <person name="Hiller M."/>
            <person name="Vernes S.C."/>
            <person name="Myers E.W."/>
            <person name="Teeling E.C."/>
        </authorList>
    </citation>
    <scope>NUCLEOTIDE SEQUENCE [LARGE SCALE GENOMIC DNA]</scope>
    <source>
        <strain evidence="2">MPipKuh1</strain>
        <tissue evidence="2">Flight muscle</tissue>
    </source>
</reference>
<feature type="compositionally biased region" description="Polar residues" evidence="1">
    <location>
        <begin position="107"/>
        <end position="116"/>
    </location>
</feature>
<organism evidence="2 3">
    <name type="scientific">Pipistrellus kuhlii</name>
    <name type="common">Kuhl's pipistrelle</name>
    <dbReference type="NCBI Taxonomy" id="59472"/>
    <lineage>
        <taxon>Eukaryota</taxon>
        <taxon>Metazoa</taxon>
        <taxon>Chordata</taxon>
        <taxon>Craniata</taxon>
        <taxon>Vertebrata</taxon>
        <taxon>Euteleostomi</taxon>
        <taxon>Mammalia</taxon>
        <taxon>Eutheria</taxon>
        <taxon>Laurasiatheria</taxon>
        <taxon>Chiroptera</taxon>
        <taxon>Yangochiroptera</taxon>
        <taxon>Vespertilionidae</taxon>
        <taxon>Pipistrellus</taxon>
    </lineage>
</organism>
<evidence type="ECO:0000313" key="2">
    <source>
        <dbReference type="EMBL" id="KAF6363152.1"/>
    </source>
</evidence>
<sequence>MSLAKLRFRQGSVGTALLHRHQLGLRAGRISYRVTHSRLVSELCCWLRPITPSHGLGLLTTCWLLVEREHREGEAVLPLQPSLGSHAVLPPAPRRHPPPNPPTPTLTDSLNSSGMRKQTPSLLEECMGKKYDCDHFLKIQSIMEVERVLFLLFCFVFHF</sequence>
<accession>A0A7J7YMJ6</accession>
<evidence type="ECO:0000313" key="3">
    <source>
        <dbReference type="Proteomes" id="UP000558488"/>
    </source>
</evidence>
<evidence type="ECO:0000256" key="1">
    <source>
        <dbReference type="SAM" id="MobiDB-lite"/>
    </source>
</evidence>
<name>A0A7J7YMJ6_PIPKU</name>
<gene>
    <name evidence="2" type="ORF">mPipKuh1_010149</name>
</gene>
<dbReference type="EMBL" id="JACAGB010000005">
    <property type="protein sequence ID" value="KAF6363152.1"/>
    <property type="molecule type" value="Genomic_DNA"/>
</dbReference>
<proteinExistence type="predicted"/>
<dbReference type="Proteomes" id="UP000558488">
    <property type="component" value="Unassembled WGS sequence"/>
</dbReference>
<protein>
    <submittedName>
        <fullName evidence="2">Uncharacterized protein</fullName>
    </submittedName>
</protein>
<feature type="region of interest" description="Disordered" evidence="1">
    <location>
        <begin position="87"/>
        <end position="116"/>
    </location>
</feature>
<keyword evidence="3" id="KW-1185">Reference proteome</keyword>
<comment type="caution">
    <text evidence="2">The sequence shown here is derived from an EMBL/GenBank/DDBJ whole genome shotgun (WGS) entry which is preliminary data.</text>
</comment>
<dbReference type="AlphaFoldDB" id="A0A7J7YMJ6"/>